<proteinExistence type="predicted"/>
<evidence type="ECO:0000313" key="1">
    <source>
        <dbReference type="EMBL" id="EKE44934.1"/>
    </source>
</evidence>
<comment type="caution">
    <text evidence="1">The sequence shown here is derived from an EMBL/GenBank/DDBJ whole genome shotgun (WGS) entry which is preliminary data.</text>
</comment>
<dbReference type="RefSeq" id="WP_007426122.1">
    <property type="nucleotide sequence ID" value="NZ_AMGO01000012.1"/>
</dbReference>
<sequence>MAQQEFDLSDIEDLLSDEGTASEVHLSDVFKYISHFRRKGHQIGRKVGDMLEVLTLAAVKRDAELSTRLLIEPYLEGFSSAKHKVEFGIFDGDQEALFAVNNGKKSKKKMEVRADHIHGLKGFIECKKVGVEQTINSTFKKKYSKGILPFGEVLEVNFRPRWAEPAQFKIQFKVEGDSCQVSVDGPEELSASYEVLAPFRLIFCLDVNGVPHFVDNERSLRDIPDPIRLCKTLEVNGFTDGGVECILNDCLAGPQTPEKAKQASFVALDVRKHRFGQFDKRADEREMVTINVLTEYSHWEPKSVNMVQACVDYNLVVLDSLIVAAMEAYEKSYGVDFLERITKDAYVTDEAVASISKKIMEELDGYIFMDSRANKICRLCWSDGGLTVEYQ</sequence>
<keyword evidence="2" id="KW-1185">Reference proteome</keyword>
<name>K2HQ22_9RHOB</name>
<dbReference type="eggNOG" id="ENOG5033SH1">
    <property type="taxonomic scope" value="Bacteria"/>
</dbReference>
<dbReference type="Proteomes" id="UP000006765">
    <property type="component" value="Unassembled WGS sequence"/>
</dbReference>
<evidence type="ECO:0000313" key="2">
    <source>
        <dbReference type="Proteomes" id="UP000006765"/>
    </source>
</evidence>
<accession>K2HQ22</accession>
<dbReference type="EMBL" id="AMGO01000012">
    <property type="protein sequence ID" value="EKE44934.1"/>
    <property type="molecule type" value="Genomic_DNA"/>
</dbReference>
<dbReference type="REBASE" id="56963">
    <property type="entry name" value="Ogu2003ORFAP"/>
</dbReference>
<reference evidence="1 2" key="1">
    <citation type="journal article" date="2012" name="J. Bacteriol.">
        <title>Draft Genome Sequence of Oceaniovalibus guishaninsula JLT2003T.</title>
        <authorList>
            <person name="Tang K."/>
            <person name="Liu K."/>
            <person name="Jiao N."/>
        </authorList>
    </citation>
    <scope>NUCLEOTIDE SEQUENCE [LARGE SCALE GENOMIC DNA]</scope>
    <source>
        <strain evidence="1 2">JLT2003</strain>
    </source>
</reference>
<gene>
    <name evidence="1" type="ORF">OCGS_0969</name>
</gene>
<dbReference type="AlphaFoldDB" id="K2HQ22"/>
<organism evidence="1 2">
    <name type="scientific">Oceaniovalibus guishaninsula JLT2003</name>
    <dbReference type="NCBI Taxonomy" id="1231392"/>
    <lineage>
        <taxon>Bacteria</taxon>
        <taxon>Pseudomonadati</taxon>
        <taxon>Pseudomonadota</taxon>
        <taxon>Alphaproteobacteria</taxon>
        <taxon>Rhodobacterales</taxon>
        <taxon>Roseobacteraceae</taxon>
        <taxon>Oceaniovalibus</taxon>
    </lineage>
</organism>
<dbReference type="OrthoDB" id="9255549at2"/>
<protein>
    <submittedName>
        <fullName evidence="1">Uncharacterized protein</fullName>
    </submittedName>
</protein>